<keyword evidence="2" id="KW-1185">Reference proteome</keyword>
<sequence length="88" mass="9906">MPSVRVYAERSGYMLYLVAHAVHEFGSRQKSRLSPEMTEKTATGFRRGCFPSIAVSLIKLLANTRLRLSLTTESRYLQAPTGLSERSK</sequence>
<reference evidence="1 2" key="1">
    <citation type="journal article" date="2017" name="Genome Biol. Evol.">
        <title>Phytophthora megakarya and P. palmivora, closely related causal agents of cacao black pod rot, underwent increases in genome sizes and gene numbers by different mechanisms.</title>
        <authorList>
            <person name="Ali S.S."/>
            <person name="Shao J."/>
            <person name="Lary D.J."/>
            <person name="Kronmiller B."/>
            <person name="Shen D."/>
            <person name="Strem M.D."/>
            <person name="Amoako-Attah I."/>
            <person name="Akrofi A.Y."/>
            <person name="Begoude B.A."/>
            <person name="Ten Hoopen G.M."/>
            <person name="Coulibaly K."/>
            <person name="Kebe B.I."/>
            <person name="Melnick R.L."/>
            <person name="Guiltinan M.J."/>
            <person name="Tyler B.M."/>
            <person name="Meinhardt L.W."/>
            <person name="Bailey B.A."/>
        </authorList>
    </citation>
    <scope>NUCLEOTIDE SEQUENCE [LARGE SCALE GENOMIC DNA]</scope>
    <source>
        <strain evidence="2">sbr112.9</strain>
    </source>
</reference>
<evidence type="ECO:0000313" key="1">
    <source>
        <dbReference type="EMBL" id="POM71337.1"/>
    </source>
</evidence>
<accession>A0A2P4Y0L2</accession>
<protein>
    <submittedName>
        <fullName evidence="1">Uncharacterized protein</fullName>
    </submittedName>
</protein>
<gene>
    <name evidence="1" type="ORF">PHPALM_12114</name>
</gene>
<evidence type="ECO:0000313" key="2">
    <source>
        <dbReference type="Proteomes" id="UP000237271"/>
    </source>
</evidence>
<comment type="caution">
    <text evidence="1">The sequence shown here is derived from an EMBL/GenBank/DDBJ whole genome shotgun (WGS) entry which is preliminary data.</text>
</comment>
<dbReference type="Proteomes" id="UP000237271">
    <property type="component" value="Unassembled WGS sequence"/>
</dbReference>
<dbReference type="EMBL" id="NCKW01006526">
    <property type="protein sequence ID" value="POM71337.1"/>
    <property type="molecule type" value="Genomic_DNA"/>
</dbReference>
<dbReference type="AlphaFoldDB" id="A0A2P4Y0L2"/>
<organism evidence="1 2">
    <name type="scientific">Phytophthora palmivora</name>
    <dbReference type="NCBI Taxonomy" id="4796"/>
    <lineage>
        <taxon>Eukaryota</taxon>
        <taxon>Sar</taxon>
        <taxon>Stramenopiles</taxon>
        <taxon>Oomycota</taxon>
        <taxon>Peronosporomycetes</taxon>
        <taxon>Peronosporales</taxon>
        <taxon>Peronosporaceae</taxon>
        <taxon>Phytophthora</taxon>
    </lineage>
</organism>
<name>A0A2P4Y0L2_9STRA</name>
<proteinExistence type="predicted"/>